<dbReference type="PIRSF" id="PIRSF004983">
    <property type="entry name" value="MenD"/>
    <property type="match status" value="1"/>
</dbReference>
<keyword evidence="1" id="KW-0808">Transferase</keyword>
<dbReference type="SUPFAM" id="SSF52518">
    <property type="entry name" value="Thiamin diphosphate-binding fold (THDP-binding)"/>
    <property type="match status" value="2"/>
</dbReference>
<keyword evidence="3" id="KW-0460">Magnesium</keyword>
<comment type="caution">
    <text evidence="7">The sequence shown here is derived from an EMBL/GenBank/DDBJ whole genome shotgun (WGS) entry which is preliminary data.</text>
</comment>
<dbReference type="InterPro" id="IPR004433">
    <property type="entry name" value="MenaQ_synth_MenD"/>
</dbReference>
<proteinExistence type="predicted"/>
<evidence type="ECO:0000256" key="1">
    <source>
        <dbReference type="ARBA" id="ARBA00022679"/>
    </source>
</evidence>
<evidence type="ECO:0000256" key="5">
    <source>
        <dbReference type="ARBA" id="ARBA00023211"/>
    </source>
</evidence>
<dbReference type="Pfam" id="PF02776">
    <property type="entry name" value="TPP_enzyme_N"/>
    <property type="match status" value="1"/>
</dbReference>
<dbReference type="Proteomes" id="UP000261278">
    <property type="component" value="Unassembled WGS sequence"/>
</dbReference>
<dbReference type="RefSeq" id="WP_117677811.1">
    <property type="nucleotide sequence ID" value="NZ_JAKKXL010000079.1"/>
</dbReference>
<keyword evidence="4" id="KW-0786">Thiamine pyrophosphate</keyword>
<dbReference type="GO" id="GO:0046872">
    <property type="term" value="F:metal ion binding"/>
    <property type="evidence" value="ECO:0007669"/>
    <property type="project" value="UniProtKB-KW"/>
</dbReference>
<gene>
    <name evidence="7" type="ORF">DXC44_02080</name>
</gene>
<dbReference type="AlphaFoldDB" id="A0A3E4TBQ3"/>
<name>A0A3E4TBQ3_PHOVU</name>
<feature type="domain" description="Thiamine pyrophosphate enzyme N-terminal TPP-binding" evidence="6">
    <location>
        <begin position="12"/>
        <end position="119"/>
    </location>
</feature>
<evidence type="ECO:0000259" key="6">
    <source>
        <dbReference type="Pfam" id="PF02776"/>
    </source>
</evidence>
<dbReference type="GO" id="GO:0009234">
    <property type="term" value="P:menaquinone biosynthetic process"/>
    <property type="evidence" value="ECO:0007669"/>
    <property type="project" value="InterPro"/>
</dbReference>
<evidence type="ECO:0000313" key="8">
    <source>
        <dbReference type="Proteomes" id="UP000261278"/>
    </source>
</evidence>
<dbReference type="Gene3D" id="3.40.50.970">
    <property type="match status" value="2"/>
</dbReference>
<reference evidence="7 8" key="1">
    <citation type="submission" date="2018-08" db="EMBL/GenBank/DDBJ databases">
        <title>A genome reference for cultivated species of the human gut microbiota.</title>
        <authorList>
            <person name="Zou Y."/>
            <person name="Xue W."/>
            <person name="Luo G."/>
        </authorList>
    </citation>
    <scope>NUCLEOTIDE SEQUENCE [LARGE SCALE GENOMIC DNA]</scope>
    <source>
        <strain evidence="7 8">TF05-18</strain>
    </source>
</reference>
<evidence type="ECO:0000256" key="2">
    <source>
        <dbReference type="ARBA" id="ARBA00022723"/>
    </source>
</evidence>
<dbReference type="GO" id="GO:0030976">
    <property type="term" value="F:thiamine pyrophosphate binding"/>
    <property type="evidence" value="ECO:0007669"/>
    <property type="project" value="InterPro"/>
</dbReference>
<dbReference type="InterPro" id="IPR029061">
    <property type="entry name" value="THDP-binding"/>
</dbReference>
<organism evidence="7 8">
    <name type="scientific">Phocaeicola vulgatus</name>
    <name type="common">Bacteroides vulgatus</name>
    <dbReference type="NCBI Taxonomy" id="821"/>
    <lineage>
        <taxon>Bacteria</taxon>
        <taxon>Pseudomonadati</taxon>
        <taxon>Bacteroidota</taxon>
        <taxon>Bacteroidia</taxon>
        <taxon>Bacteroidales</taxon>
        <taxon>Bacteroidaceae</taxon>
        <taxon>Phocaeicola</taxon>
    </lineage>
</organism>
<dbReference type="EMBL" id="QSSN01000002">
    <property type="protein sequence ID" value="RGL88521.1"/>
    <property type="molecule type" value="Genomic_DNA"/>
</dbReference>
<accession>A0A3E4TBQ3</accession>
<evidence type="ECO:0000313" key="7">
    <source>
        <dbReference type="EMBL" id="RGL88521.1"/>
    </source>
</evidence>
<sequence length="578" mass="65409">MEQYYTDERNVQILIALLKSHGIKRIVASPGSTNVTFVGSLQQDSYFEMYSCVDERSAAYMACGLAAETLEPVVLSCTGATASRNYFSALTEAYYRGLPILAVTSTQEKSKIGNLIPQVIDRSVQPHDILKFSVHLQTVKDEDDEWDVTLNANKAILELNHHGSGPVHINLTTRYSRNFKVKELPKTKKIMRYVLGNNLPELPKGKIAIYVGSHGRWTSNFTKVVDEFCEIYNAVVFTDPTANYYGKYRAAYELMALQKIEDENKKTDLLIHIGMMSDTADIVNPKEVWRVCEDGKLADRYKVLSNVFEMPEQIFFEYYIKKSEGKKGDDSYIKSCREAINRIGGNLPELPFSHIWVASQLFDKLPQNSTLHLGILSPLRSWSYFTFDSSIEVYCNQGGFGIDGNMSSLVGASLANLKKLYFGVVGDLSFFYDINILGNRHIGNNVRILLINNALGAEFHLFKQLNSIYVDGISKYISAGGHFGHQSLTLVKHYVEDLGFKYLRASNKEEFEGEYKYFISSEITDKPMVFEVFTQVEAENEALRKMMEIEISSKNKLKNSLKNILGESIVDAIKKCRN</sequence>
<protein>
    <submittedName>
        <fullName evidence="7">2-succinyl-5-enolpyruvyl-6-hydroxy-3-cyclohexene-1-carboxylate synthase</fullName>
    </submittedName>
</protein>
<evidence type="ECO:0000256" key="4">
    <source>
        <dbReference type="ARBA" id="ARBA00023052"/>
    </source>
</evidence>
<dbReference type="PANTHER" id="PTHR42916:SF1">
    <property type="entry name" value="PROTEIN PHYLLO, CHLOROPLASTIC"/>
    <property type="match status" value="1"/>
</dbReference>
<evidence type="ECO:0000256" key="3">
    <source>
        <dbReference type="ARBA" id="ARBA00022842"/>
    </source>
</evidence>
<dbReference type="PANTHER" id="PTHR42916">
    <property type="entry name" value="2-SUCCINYL-5-ENOLPYRUVYL-6-HYDROXY-3-CYCLOHEXENE-1-CARBOXYLATE SYNTHASE"/>
    <property type="match status" value="1"/>
</dbReference>
<keyword evidence="2" id="KW-0479">Metal-binding</keyword>
<dbReference type="CDD" id="cd07037">
    <property type="entry name" value="TPP_PYR_MenD"/>
    <property type="match status" value="1"/>
</dbReference>
<dbReference type="GO" id="GO:0070204">
    <property type="term" value="F:2-succinyl-5-enolpyruvyl-6-hydroxy-3-cyclohexene-1-carboxylic-acid synthase activity"/>
    <property type="evidence" value="ECO:0007669"/>
    <property type="project" value="InterPro"/>
</dbReference>
<keyword evidence="5" id="KW-0464">Manganese</keyword>
<dbReference type="InterPro" id="IPR012001">
    <property type="entry name" value="Thiamin_PyroP_enz_TPP-bd_dom"/>
</dbReference>